<dbReference type="Proteomes" id="UP000663879">
    <property type="component" value="Unassembled WGS sequence"/>
</dbReference>
<reference evidence="1" key="1">
    <citation type="submission" date="2021-02" db="EMBL/GenBank/DDBJ databases">
        <authorList>
            <person name="Nowell W R."/>
        </authorList>
    </citation>
    <scope>NUCLEOTIDE SEQUENCE</scope>
    <source>
        <strain evidence="1">Ploen Becks lab</strain>
    </source>
</reference>
<keyword evidence="2" id="KW-1185">Reference proteome</keyword>
<name>A0A813ZFS4_9BILA</name>
<organism evidence="1 2">
    <name type="scientific">Brachionus calyciflorus</name>
    <dbReference type="NCBI Taxonomy" id="104777"/>
    <lineage>
        <taxon>Eukaryota</taxon>
        <taxon>Metazoa</taxon>
        <taxon>Spiralia</taxon>
        <taxon>Gnathifera</taxon>
        <taxon>Rotifera</taxon>
        <taxon>Eurotatoria</taxon>
        <taxon>Monogononta</taxon>
        <taxon>Pseudotrocha</taxon>
        <taxon>Ploima</taxon>
        <taxon>Brachionidae</taxon>
        <taxon>Brachionus</taxon>
    </lineage>
</organism>
<dbReference type="EMBL" id="CAJNOC010001878">
    <property type="protein sequence ID" value="CAF0897683.1"/>
    <property type="molecule type" value="Genomic_DNA"/>
</dbReference>
<dbReference type="AlphaFoldDB" id="A0A813ZFS4"/>
<dbReference type="PANTHER" id="PTHR28037:SF1">
    <property type="entry name" value="ALCOHOL O-ACETYLTRANSFERASE 1-RELATED"/>
    <property type="match status" value="1"/>
</dbReference>
<proteinExistence type="predicted"/>
<accession>A0A813ZFS4</accession>
<dbReference type="PANTHER" id="PTHR28037">
    <property type="entry name" value="ALCOHOL O-ACETYLTRANSFERASE 1-RELATED"/>
    <property type="match status" value="1"/>
</dbReference>
<comment type="caution">
    <text evidence="1">The sequence shown here is derived from an EMBL/GenBank/DDBJ whole genome shotgun (WGS) entry which is preliminary data.</text>
</comment>
<gene>
    <name evidence="1" type="ORF">OXX778_LOCUS11236</name>
</gene>
<dbReference type="SUPFAM" id="SSF52777">
    <property type="entry name" value="CoA-dependent acyltransferases"/>
    <property type="match status" value="1"/>
</dbReference>
<dbReference type="InterPro" id="IPR052058">
    <property type="entry name" value="Alcohol_O-acetyltransferase"/>
</dbReference>
<sequence length="400" mass="46913">MACSYWCKHNPLLQAQIFRGDANKYDRYFVKFYDEEQFNKFDNVELITTSDPKKWKEIMDKEIISPFDLNKDPLWRLKVVKLVNNPESEFNYVIIFTSQHSFGDGRNLFTLVVQLLNILSSLIEDKTCPEMESIHLSEQTVEEMIKSKNFTFGEEDSEHQFDKIRRRPLCFGDKINGQHGKMEYFTIPNETLKKLLSKMKENNRKTKLTGVISGLVALSQKNLQEKYNCKVDSNRTQFIYLASVREKLGVDNSYNGVFSSGLEQCIDLDLNLENFWEYSEKQTIGLHEMIKKNLDIKHFDYTDECFENMINERYDESHFNAVISNIGIMNNTESDLIKVIEHYIRMPAIYGRIGSTIFNAITTINGRLCWAITYNEKYFTQKIIKELIVEINTLINKLIE</sequence>
<evidence type="ECO:0000313" key="2">
    <source>
        <dbReference type="Proteomes" id="UP000663879"/>
    </source>
</evidence>
<evidence type="ECO:0000313" key="1">
    <source>
        <dbReference type="EMBL" id="CAF0897683.1"/>
    </source>
</evidence>
<evidence type="ECO:0008006" key="3">
    <source>
        <dbReference type="Google" id="ProtNLM"/>
    </source>
</evidence>
<protein>
    <recommendedName>
        <fullName evidence="3">Alcohol acetyltransferase</fullName>
    </recommendedName>
</protein>